<feature type="region of interest" description="Disordered" evidence="1">
    <location>
        <begin position="1"/>
        <end position="20"/>
    </location>
</feature>
<accession>A0A0D7A022</accession>
<keyword evidence="3" id="KW-1185">Reference proteome</keyword>
<dbReference type="AlphaFoldDB" id="A0A0D7A022"/>
<feature type="region of interest" description="Disordered" evidence="1">
    <location>
        <begin position="27"/>
        <end position="49"/>
    </location>
</feature>
<sequence>MRRRVMTPLLPTTTSRGAPQYLKNARPEDLHNTNNLPSPPRASHGCSDLADRPSEHVLLAELVSDAEDDGVAFCTPAQAQANDPDHPCTYVMQDGFVTAAAVETSLGVQVTGCIDPALSTLQPSDDGGQFDVCFPNGAQCTFGAYGANFIEQ</sequence>
<dbReference type="EMBL" id="KN882117">
    <property type="protein sequence ID" value="KIY43120.1"/>
    <property type="molecule type" value="Genomic_DNA"/>
</dbReference>
<reference evidence="2 3" key="1">
    <citation type="journal article" date="2015" name="Fungal Genet. Biol.">
        <title>Evolution of novel wood decay mechanisms in Agaricales revealed by the genome sequences of Fistulina hepatica and Cylindrobasidium torrendii.</title>
        <authorList>
            <person name="Floudas D."/>
            <person name="Held B.W."/>
            <person name="Riley R."/>
            <person name="Nagy L.G."/>
            <person name="Koehler G."/>
            <person name="Ransdell A.S."/>
            <person name="Younus H."/>
            <person name="Chow J."/>
            <person name="Chiniquy J."/>
            <person name="Lipzen A."/>
            <person name="Tritt A."/>
            <person name="Sun H."/>
            <person name="Haridas S."/>
            <person name="LaButti K."/>
            <person name="Ohm R.A."/>
            <person name="Kues U."/>
            <person name="Blanchette R.A."/>
            <person name="Grigoriev I.V."/>
            <person name="Minto R.E."/>
            <person name="Hibbett D.S."/>
        </authorList>
    </citation>
    <scope>NUCLEOTIDE SEQUENCE [LARGE SCALE GENOMIC DNA]</scope>
    <source>
        <strain evidence="2 3">ATCC 64428</strain>
    </source>
</reference>
<proteinExistence type="predicted"/>
<dbReference type="Proteomes" id="UP000054144">
    <property type="component" value="Unassembled WGS sequence"/>
</dbReference>
<evidence type="ECO:0000313" key="2">
    <source>
        <dbReference type="EMBL" id="KIY43120.1"/>
    </source>
</evidence>
<evidence type="ECO:0000256" key="1">
    <source>
        <dbReference type="SAM" id="MobiDB-lite"/>
    </source>
</evidence>
<organism evidence="2 3">
    <name type="scientific">Fistulina hepatica ATCC 64428</name>
    <dbReference type="NCBI Taxonomy" id="1128425"/>
    <lineage>
        <taxon>Eukaryota</taxon>
        <taxon>Fungi</taxon>
        <taxon>Dikarya</taxon>
        <taxon>Basidiomycota</taxon>
        <taxon>Agaricomycotina</taxon>
        <taxon>Agaricomycetes</taxon>
        <taxon>Agaricomycetidae</taxon>
        <taxon>Agaricales</taxon>
        <taxon>Fistulinaceae</taxon>
        <taxon>Fistulina</taxon>
    </lineage>
</organism>
<evidence type="ECO:0000313" key="3">
    <source>
        <dbReference type="Proteomes" id="UP000054144"/>
    </source>
</evidence>
<dbReference type="OrthoDB" id="3044029at2759"/>
<protein>
    <submittedName>
        <fullName evidence="2">Uncharacterized protein</fullName>
    </submittedName>
</protein>
<name>A0A0D7A022_9AGAR</name>
<gene>
    <name evidence="2" type="ORF">FISHEDRAFT_78776</name>
</gene>